<dbReference type="PANTHER" id="PTHR23099">
    <property type="entry name" value="TRANSCRIPTIONAL REGULATOR"/>
    <property type="match status" value="1"/>
</dbReference>
<reference evidence="2" key="1">
    <citation type="submission" date="2023-07" db="EMBL/GenBank/DDBJ databases">
        <authorList>
            <person name="Stuckert A."/>
        </authorList>
    </citation>
    <scope>NUCLEOTIDE SEQUENCE</scope>
</reference>
<keyword evidence="3" id="KW-1185">Reference proteome</keyword>
<gene>
    <name evidence="2" type="ORF">RIMI_LOCUS21523123</name>
</gene>
<feature type="domain" description="SprT-like" evidence="1">
    <location>
        <begin position="155"/>
        <end position="311"/>
    </location>
</feature>
<evidence type="ECO:0000313" key="2">
    <source>
        <dbReference type="EMBL" id="CAJ0966648.1"/>
    </source>
</evidence>
<organism evidence="2 3">
    <name type="scientific">Ranitomeya imitator</name>
    <name type="common">mimic poison frog</name>
    <dbReference type="NCBI Taxonomy" id="111125"/>
    <lineage>
        <taxon>Eukaryota</taxon>
        <taxon>Metazoa</taxon>
        <taxon>Chordata</taxon>
        <taxon>Craniata</taxon>
        <taxon>Vertebrata</taxon>
        <taxon>Euteleostomi</taxon>
        <taxon>Amphibia</taxon>
        <taxon>Batrachia</taxon>
        <taxon>Anura</taxon>
        <taxon>Neobatrachia</taxon>
        <taxon>Hyloidea</taxon>
        <taxon>Dendrobatidae</taxon>
        <taxon>Dendrobatinae</taxon>
        <taxon>Ranitomeya</taxon>
    </lineage>
</organism>
<sequence>MRISISPIPPKKRSRLPNYQTEDGLKTVITPIDPELITSFQSCSNDFFRSTDVIVISDDDEYSSGEKISSHESLRTSDIEAYDAPEQCGPPHTDSDDDDCIIIEPSSPVTDTESSGCLERSTSEEQPICTIQGCFIEHITSPASKYMQDFQNSKHELVTRLFKLYNSTVFEGELPESKITFKWSKRLTATCAFCTNIYKDGEQYSTIELSDKVCDSAERLRDALAHELCHVACWHIEGVQNDGHGPLWTSYTEKVIHVHPELPPVRMYHDYDINYRYNYVCAGCGYRVGRFTKISEQRTFCRKCGGKLTMQNTA</sequence>
<protein>
    <recommendedName>
        <fullName evidence="1">SprT-like domain-containing protein</fullName>
    </recommendedName>
</protein>
<dbReference type="Proteomes" id="UP001176940">
    <property type="component" value="Unassembled WGS sequence"/>
</dbReference>
<dbReference type="EMBL" id="CAUEEQ010076094">
    <property type="protein sequence ID" value="CAJ0966648.1"/>
    <property type="molecule type" value="Genomic_DNA"/>
</dbReference>
<evidence type="ECO:0000313" key="3">
    <source>
        <dbReference type="Proteomes" id="UP001176940"/>
    </source>
</evidence>
<comment type="caution">
    <text evidence="2">The sequence shown here is derived from an EMBL/GenBank/DDBJ whole genome shotgun (WGS) entry which is preliminary data.</text>
</comment>
<accession>A0ABN9MK04</accession>
<dbReference type="InterPro" id="IPR006640">
    <property type="entry name" value="SprT-like_domain"/>
</dbReference>
<dbReference type="SMART" id="SM00731">
    <property type="entry name" value="SprT"/>
    <property type="match status" value="1"/>
</dbReference>
<proteinExistence type="predicted"/>
<dbReference type="Pfam" id="PF10263">
    <property type="entry name" value="SprT-like"/>
    <property type="match status" value="1"/>
</dbReference>
<dbReference type="PANTHER" id="PTHR23099:SF0">
    <property type="entry name" value="GERM CELL NUCLEAR ACIDIC PROTEIN"/>
    <property type="match status" value="1"/>
</dbReference>
<name>A0ABN9MK04_9NEOB</name>
<evidence type="ECO:0000259" key="1">
    <source>
        <dbReference type="SMART" id="SM00731"/>
    </source>
</evidence>